<accession>A0A5B1BL36</accession>
<reference evidence="2 3" key="1">
    <citation type="submission" date="2019-09" db="EMBL/GenBank/DDBJ databases">
        <title>Report of infection by Mycobacterium simiae a patient suffering from pulmonary tuberculosis.</title>
        <authorList>
            <person name="Mohanty P.S."/>
            <person name="Bansal A.K."/>
            <person name="Singh H."/>
            <person name="Sharma S."/>
            <person name="Patil S.A."/>
            <person name="Upadhaya P."/>
            <person name="Singh P.K."/>
            <person name="Kumar D."/>
            <person name="Kumar S."/>
            <person name="Singh R.K."/>
            <person name="Chaudhary B."/>
        </authorList>
    </citation>
    <scope>NUCLEOTIDE SEQUENCE [LARGE SCALE GENOMIC DNA]</scope>
    <source>
        <strain evidence="2 3">JAL-560-SIM</strain>
    </source>
</reference>
<dbReference type="Pfam" id="PF01979">
    <property type="entry name" value="Amidohydro_1"/>
    <property type="match status" value="1"/>
</dbReference>
<dbReference type="InterPro" id="IPR011059">
    <property type="entry name" value="Metal-dep_hydrolase_composite"/>
</dbReference>
<sequence length="140" mass="14631">MDTPELSISNVNVFDSVDGRITGPMNVTVRSGVITEVTPKESTEFSGPKIDGTGKTLLPGLIDAHWHAMFATVPATVAQLGELGYVYAKAVVGARETLLRGFTAVRDLGGPVFGIKQAIDEGVIAGPRIYPAGGFISQTG</sequence>
<gene>
    <name evidence="2" type="ORF">F0Q45_17075</name>
</gene>
<evidence type="ECO:0000313" key="2">
    <source>
        <dbReference type="EMBL" id="KAA1249106.1"/>
    </source>
</evidence>
<dbReference type="GO" id="GO:0016810">
    <property type="term" value="F:hydrolase activity, acting on carbon-nitrogen (but not peptide) bonds"/>
    <property type="evidence" value="ECO:0007669"/>
    <property type="project" value="InterPro"/>
</dbReference>
<proteinExistence type="predicted"/>
<evidence type="ECO:0000313" key="3">
    <source>
        <dbReference type="Proteomes" id="UP000324701"/>
    </source>
</evidence>
<dbReference type="PANTHER" id="PTHR43135">
    <property type="entry name" value="ALPHA-D-RIBOSE 1-METHYLPHOSPHONATE 5-TRIPHOSPHATE DIPHOSPHATASE"/>
    <property type="match status" value="1"/>
</dbReference>
<dbReference type="Gene3D" id="2.30.40.10">
    <property type="entry name" value="Urease, subunit C, domain 1"/>
    <property type="match status" value="1"/>
</dbReference>
<dbReference type="InterPro" id="IPR032466">
    <property type="entry name" value="Metal_Hydrolase"/>
</dbReference>
<feature type="non-terminal residue" evidence="2">
    <location>
        <position position="140"/>
    </location>
</feature>
<keyword evidence="2" id="KW-0378">Hydrolase</keyword>
<comment type="caution">
    <text evidence="2">The sequence shown here is derived from an EMBL/GenBank/DDBJ whole genome shotgun (WGS) entry which is preliminary data.</text>
</comment>
<dbReference type="OrthoDB" id="3514520at2"/>
<dbReference type="SUPFAM" id="SSF51556">
    <property type="entry name" value="Metallo-dependent hydrolases"/>
    <property type="match status" value="1"/>
</dbReference>
<dbReference type="EMBL" id="VTZN01000111">
    <property type="protein sequence ID" value="KAA1249106.1"/>
    <property type="molecule type" value="Genomic_DNA"/>
</dbReference>
<name>A0A5B1BL36_MYCSI</name>
<dbReference type="InterPro" id="IPR051781">
    <property type="entry name" value="Metallo-dep_Hydrolase"/>
</dbReference>
<dbReference type="SUPFAM" id="SSF51338">
    <property type="entry name" value="Composite domain of metallo-dependent hydrolases"/>
    <property type="match status" value="1"/>
</dbReference>
<dbReference type="PANTHER" id="PTHR43135:SF3">
    <property type="entry name" value="ALPHA-D-RIBOSE 1-METHYLPHOSPHONATE 5-TRIPHOSPHATE DIPHOSPHATASE"/>
    <property type="match status" value="1"/>
</dbReference>
<dbReference type="Proteomes" id="UP000324701">
    <property type="component" value="Unassembled WGS sequence"/>
</dbReference>
<feature type="domain" description="Amidohydrolase-related" evidence="1">
    <location>
        <begin position="56"/>
        <end position="138"/>
    </location>
</feature>
<evidence type="ECO:0000259" key="1">
    <source>
        <dbReference type="Pfam" id="PF01979"/>
    </source>
</evidence>
<dbReference type="InterPro" id="IPR006680">
    <property type="entry name" value="Amidohydro-rel"/>
</dbReference>
<dbReference type="Gene3D" id="3.20.20.140">
    <property type="entry name" value="Metal-dependent hydrolases"/>
    <property type="match status" value="1"/>
</dbReference>
<organism evidence="2 3">
    <name type="scientific">Mycobacterium simiae</name>
    <name type="common">Mycobacterium habana</name>
    <dbReference type="NCBI Taxonomy" id="1784"/>
    <lineage>
        <taxon>Bacteria</taxon>
        <taxon>Bacillati</taxon>
        <taxon>Actinomycetota</taxon>
        <taxon>Actinomycetes</taxon>
        <taxon>Mycobacteriales</taxon>
        <taxon>Mycobacteriaceae</taxon>
        <taxon>Mycobacterium</taxon>
        <taxon>Mycobacterium simiae complex</taxon>
    </lineage>
</organism>
<protein>
    <submittedName>
        <fullName evidence="2">Amidohydrolase family protein</fullName>
    </submittedName>
</protein>
<keyword evidence="3" id="KW-1185">Reference proteome</keyword>
<dbReference type="AlphaFoldDB" id="A0A5B1BL36"/>
<dbReference type="RefSeq" id="WP_149655060.1">
    <property type="nucleotide sequence ID" value="NZ_VTZN01000111.1"/>
</dbReference>